<dbReference type="Proteomes" id="UP000053317">
    <property type="component" value="Unassembled WGS sequence"/>
</dbReference>
<feature type="region of interest" description="Disordered" evidence="1">
    <location>
        <begin position="346"/>
        <end position="374"/>
    </location>
</feature>
<feature type="region of interest" description="Disordered" evidence="1">
    <location>
        <begin position="204"/>
        <end position="252"/>
    </location>
</feature>
<reference evidence="2 3" key="1">
    <citation type="submission" date="2015-05" db="EMBL/GenBank/DDBJ databases">
        <title>Distinctive expansion of gene families associated with plant cell wall degradation and secondary metabolism in the genomes of grapevine trunk pathogens.</title>
        <authorList>
            <person name="Lawrence D.P."/>
            <person name="Travadon R."/>
            <person name="Rolshausen P.E."/>
            <person name="Baumgartner K."/>
        </authorList>
    </citation>
    <scope>NUCLEOTIDE SEQUENCE [LARGE SCALE GENOMIC DNA]</scope>
    <source>
        <strain evidence="2">UCRPC4</strain>
    </source>
</reference>
<dbReference type="EMBL" id="LCWF01000064">
    <property type="protein sequence ID" value="KKY23869.1"/>
    <property type="molecule type" value="Genomic_DNA"/>
</dbReference>
<feature type="compositionally biased region" description="Basic and acidic residues" evidence="1">
    <location>
        <begin position="234"/>
        <end position="252"/>
    </location>
</feature>
<protein>
    <submittedName>
        <fullName evidence="2">Uncharacterized protein</fullName>
    </submittedName>
</protein>
<keyword evidence="3" id="KW-1185">Reference proteome</keyword>
<evidence type="ECO:0000313" key="2">
    <source>
        <dbReference type="EMBL" id="KKY23869.1"/>
    </source>
</evidence>
<feature type="compositionally biased region" description="Basic and acidic residues" evidence="1">
    <location>
        <begin position="123"/>
        <end position="133"/>
    </location>
</feature>
<dbReference type="OrthoDB" id="4150782at2759"/>
<accession>A0A0G2ENJ6</accession>
<dbReference type="AlphaFoldDB" id="A0A0G2ENJ6"/>
<comment type="caution">
    <text evidence="2">The sequence shown here is derived from an EMBL/GenBank/DDBJ whole genome shotgun (WGS) entry which is preliminary data.</text>
</comment>
<name>A0A0G2ENJ6_PHACM</name>
<feature type="compositionally biased region" description="Polar residues" evidence="1">
    <location>
        <begin position="1"/>
        <end position="12"/>
    </location>
</feature>
<evidence type="ECO:0000313" key="3">
    <source>
        <dbReference type="Proteomes" id="UP000053317"/>
    </source>
</evidence>
<feature type="region of interest" description="Disordered" evidence="1">
    <location>
        <begin position="1"/>
        <end position="134"/>
    </location>
</feature>
<gene>
    <name evidence="2" type="ORF">UCRPC4_g02682</name>
</gene>
<sequence>MPLSSPTESVNASIYGPNALSDSWNKVPPRDYGFPTQGLDSPLHQPGEDGDDASSKGVREDADDGPSNYTLQDGSSRGGPAESRRTTPARHMSHATPDLAHVFPEDLLDIVEGDESPGTRGFVDSEREGDVKRNSNAFEYQGASRMRLFPNPKLPSTSAPKPSKFIEHFASLSSEQGHASVKERNMPSAISAADVSSRLGPQLKPHGEDGSKRAVIGAPRSITDGRLSGGSKEGYLHDSVPQRDPKEQSMQDISERAADDVVEETASSIWERALQYSRDERRLGGSRSSFNSLARGPTLRNEGQVGLAQPAKLFTNHGHLATGLVSKQEGSINNRKGSSMQIIDSIRASREGSRSPRTGSINTTSQMQPSRRLDKIPRYTALRTHQFARDDSSWARFPSHTRNERAGNAGPADSVDTRDFSPWSQDFCMVGDHYFDAAKERPAIKGNSKSNSMNFGRRTAKNMWKQWTRLYRSHSSDLRRFRAGHRSSISKGGAVEFPELEIIPGFFGLGHGTSVDGEHEAGSWRLSSRVHMEELGDIETEAKRQRRKGRGRGFNDQLPVREANELSISMDGVMDEFINVDDESETPISKNGPKTWPRRYRQISLNSFDNNFDNYSAWNGISEPIRTKTSPSLVTAESNGRGSENRSRASHNREETSAVSVADQSTELTSANEQHQEDDSYVDMSVHSDAASATSVTRTALSSRDRLNVSIARVLSSTTFSGTGGLRKSGSTTDDFRAMMREEKRSRRHLMKLVDRF</sequence>
<feature type="compositionally biased region" description="Acidic residues" evidence="1">
    <location>
        <begin position="106"/>
        <end position="115"/>
    </location>
</feature>
<evidence type="ECO:0000256" key="1">
    <source>
        <dbReference type="SAM" id="MobiDB-lite"/>
    </source>
</evidence>
<feature type="compositionally biased region" description="Basic and acidic residues" evidence="1">
    <location>
        <begin position="643"/>
        <end position="656"/>
    </location>
</feature>
<organism evidence="2 3">
    <name type="scientific">Phaeomoniella chlamydospora</name>
    <name type="common">Phaeoacremonium chlamydosporum</name>
    <dbReference type="NCBI Taxonomy" id="158046"/>
    <lineage>
        <taxon>Eukaryota</taxon>
        <taxon>Fungi</taxon>
        <taxon>Dikarya</taxon>
        <taxon>Ascomycota</taxon>
        <taxon>Pezizomycotina</taxon>
        <taxon>Eurotiomycetes</taxon>
        <taxon>Chaetothyriomycetidae</taxon>
        <taxon>Phaeomoniellales</taxon>
        <taxon>Phaeomoniellaceae</taxon>
        <taxon>Phaeomoniella</taxon>
    </lineage>
</organism>
<feature type="compositionally biased region" description="Polar residues" evidence="1">
    <location>
        <begin position="355"/>
        <end position="369"/>
    </location>
</feature>
<feature type="region of interest" description="Disordered" evidence="1">
    <location>
        <begin position="390"/>
        <end position="417"/>
    </location>
</feature>
<feature type="compositionally biased region" description="Polar residues" evidence="1">
    <location>
        <begin position="627"/>
        <end position="642"/>
    </location>
</feature>
<feature type="region of interest" description="Disordered" evidence="1">
    <location>
        <begin position="622"/>
        <end position="679"/>
    </location>
</feature>
<reference evidence="2 3" key="2">
    <citation type="submission" date="2015-05" db="EMBL/GenBank/DDBJ databases">
        <authorList>
            <person name="Morales-Cruz A."/>
            <person name="Amrine K.C."/>
            <person name="Cantu D."/>
        </authorList>
    </citation>
    <scope>NUCLEOTIDE SEQUENCE [LARGE SCALE GENOMIC DNA]</scope>
    <source>
        <strain evidence="2">UCRPC4</strain>
    </source>
</reference>
<feature type="compositionally biased region" description="Polar residues" evidence="1">
    <location>
        <begin position="657"/>
        <end position="673"/>
    </location>
</feature>
<proteinExistence type="predicted"/>